<evidence type="ECO:0000259" key="15">
    <source>
        <dbReference type="PROSITE" id="PS50109"/>
    </source>
</evidence>
<sequence length="696" mass="79403">MRYLLTSALVISLSLLVILIRSLSNSDFISSETFQLLLKINLAFVVLLFIFIALQVYRLFKEVKKEVTGSRLTLRLVISYSIMIIVPLMVLYFVSVNFLTKSIESWFNVRVESALESGLNIGQKTLDILRKDVELKSRSISYSLSNSKIKEFNPVLSDLTEKFDIYDAMIIDEENRIMAISSKDNIEIDSVLPDEQDLILANTGFHGKIDITQENIIFLKTFQPYILIDDKIQKKFYLIITQKIPESISEAALSVESVFEDYQALTFSRNSLKVIYQITLSIILFLAILLSISLALYFSRRFTMPLSILSEATQSIAKGNFKKKIPDQGKDELGMLVRSFNTMTTKLESANKTLELNRQRIESSRNFLESIINNMSSGIIVIDPKSNIRLTNKLASKLLGFNLELLIGQRFNQILEYGAQFEEIVTLINKSKDSYKEKALTLKFKRRILSIQLTEQGTGKNKNKIILIDDISEITAAQRNEAWSEVARRLAHEIKNPLTPIQLSAERIDHKFSKQLEKNDQTILSDITKTIVNQVDAIKKMVNEFTEYSRSPELTKSEINLVDLLNELVNLFQKEDLKIKISSRSKKINFTCDEIKIRQVFVNLINNAYEAKKEDNSCEIEIRLRKTRNALILNFIDNGTGVNDDINIFEPYVTTKKTGTGLGLAVVKKIIDEHDGSITIKNNKISGANVEIHFSY</sequence>
<keyword evidence="4" id="KW-1003">Cell membrane</keyword>
<dbReference type="InterPro" id="IPR013767">
    <property type="entry name" value="PAS_fold"/>
</dbReference>
<feature type="domain" description="Histidine kinase" evidence="15">
    <location>
        <begin position="489"/>
        <end position="696"/>
    </location>
</feature>
<evidence type="ECO:0000256" key="2">
    <source>
        <dbReference type="ARBA" id="ARBA00004651"/>
    </source>
</evidence>
<dbReference type="eggNOG" id="COG5000">
    <property type="taxonomic scope" value="Bacteria"/>
</dbReference>
<evidence type="ECO:0000313" key="18">
    <source>
        <dbReference type="EMBL" id="EDZ64048.1"/>
    </source>
</evidence>
<evidence type="ECO:0000256" key="5">
    <source>
        <dbReference type="ARBA" id="ARBA00022553"/>
    </source>
</evidence>
<dbReference type="InterPro" id="IPR036890">
    <property type="entry name" value="HATPase_C_sf"/>
</dbReference>
<dbReference type="GO" id="GO:0005524">
    <property type="term" value="F:ATP binding"/>
    <property type="evidence" value="ECO:0007669"/>
    <property type="project" value="UniProtKB-KW"/>
</dbReference>
<dbReference type="GO" id="GO:0030295">
    <property type="term" value="F:protein kinase activator activity"/>
    <property type="evidence" value="ECO:0007669"/>
    <property type="project" value="TreeGrafter"/>
</dbReference>
<dbReference type="FunFam" id="1.10.287.130:FF:000107">
    <property type="entry name" value="Sensor histidine kinase YycG"/>
    <property type="match status" value="1"/>
</dbReference>
<dbReference type="PANTHER" id="PTHR42878">
    <property type="entry name" value="TWO-COMPONENT HISTIDINE KINASE"/>
    <property type="match status" value="1"/>
</dbReference>
<dbReference type="STRING" id="314607.KB13_180"/>
<keyword evidence="12" id="KW-0902">Two-component regulatory system</keyword>
<feature type="transmembrane region" description="Helical" evidence="14">
    <location>
        <begin position="72"/>
        <end position="94"/>
    </location>
</feature>
<gene>
    <name evidence="18" type="ORF">KB13_180</name>
</gene>
<keyword evidence="5" id="KW-0597">Phosphoprotein</keyword>
<organism evidence="18 19">
    <name type="scientific">beta proteobacterium KB13</name>
    <dbReference type="NCBI Taxonomy" id="314607"/>
    <lineage>
        <taxon>Bacteria</taxon>
        <taxon>Pseudomonadati</taxon>
        <taxon>Pseudomonadota</taxon>
        <taxon>Betaproteobacteria</taxon>
        <taxon>Nitrosomonadales</taxon>
        <taxon>OM43 clade</taxon>
    </lineage>
</organism>
<evidence type="ECO:0000256" key="14">
    <source>
        <dbReference type="SAM" id="Phobius"/>
    </source>
</evidence>
<dbReference type="SUPFAM" id="SSF158472">
    <property type="entry name" value="HAMP domain-like"/>
    <property type="match status" value="1"/>
</dbReference>
<dbReference type="Gene3D" id="3.30.565.10">
    <property type="entry name" value="Histidine kinase-like ATPase, C-terminal domain"/>
    <property type="match status" value="1"/>
</dbReference>
<dbReference type="SMART" id="SM00388">
    <property type="entry name" value="HisKA"/>
    <property type="match status" value="1"/>
</dbReference>
<keyword evidence="6" id="KW-0808">Transferase</keyword>
<evidence type="ECO:0000256" key="13">
    <source>
        <dbReference type="ARBA" id="ARBA00023136"/>
    </source>
</evidence>
<dbReference type="InterPro" id="IPR045671">
    <property type="entry name" value="NtrY-like_N"/>
</dbReference>
<dbReference type="InterPro" id="IPR036097">
    <property type="entry name" value="HisK_dim/P_sf"/>
</dbReference>
<evidence type="ECO:0000256" key="8">
    <source>
        <dbReference type="ARBA" id="ARBA00022741"/>
    </source>
</evidence>
<keyword evidence="10" id="KW-0067">ATP-binding</keyword>
<dbReference type="GO" id="GO:0007234">
    <property type="term" value="P:osmosensory signaling via phosphorelay pathway"/>
    <property type="evidence" value="ECO:0007669"/>
    <property type="project" value="TreeGrafter"/>
</dbReference>
<evidence type="ECO:0000256" key="4">
    <source>
        <dbReference type="ARBA" id="ARBA00022475"/>
    </source>
</evidence>
<comment type="catalytic activity">
    <reaction evidence="1">
        <text>ATP + protein L-histidine = ADP + protein N-phospho-L-histidine.</text>
        <dbReference type="EC" id="2.7.13.3"/>
    </reaction>
</comment>
<evidence type="ECO:0000259" key="17">
    <source>
        <dbReference type="PROSITE" id="PS50885"/>
    </source>
</evidence>
<dbReference type="InterPro" id="IPR005467">
    <property type="entry name" value="His_kinase_dom"/>
</dbReference>
<evidence type="ECO:0000256" key="11">
    <source>
        <dbReference type="ARBA" id="ARBA00022989"/>
    </source>
</evidence>
<dbReference type="Gene3D" id="3.30.450.20">
    <property type="entry name" value="PAS domain"/>
    <property type="match status" value="1"/>
</dbReference>
<evidence type="ECO:0000256" key="10">
    <source>
        <dbReference type="ARBA" id="ARBA00022840"/>
    </source>
</evidence>
<evidence type="ECO:0000256" key="3">
    <source>
        <dbReference type="ARBA" id="ARBA00012438"/>
    </source>
</evidence>
<protein>
    <recommendedName>
        <fullName evidence="3">histidine kinase</fullName>
        <ecNumber evidence="3">2.7.13.3</ecNumber>
    </recommendedName>
</protein>
<evidence type="ECO:0000256" key="6">
    <source>
        <dbReference type="ARBA" id="ARBA00022679"/>
    </source>
</evidence>
<dbReference type="PROSITE" id="PS50112">
    <property type="entry name" value="PAS"/>
    <property type="match status" value="1"/>
</dbReference>
<keyword evidence="13 14" id="KW-0472">Membrane</keyword>
<dbReference type="EC" id="2.7.13.3" evidence="3"/>
<name>B6BVF9_9PROT</name>
<dbReference type="InterPro" id="IPR050351">
    <property type="entry name" value="BphY/WalK/GraS-like"/>
</dbReference>
<dbReference type="Pfam" id="PF02518">
    <property type="entry name" value="HATPase_c"/>
    <property type="match status" value="1"/>
</dbReference>
<feature type="transmembrane region" description="Helical" evidence="14">
    <location>
        <begin position="274"/>
        <end position="298"/>
    </location>
</feature>
<accession>B6BVF9</accession>
<dbReference type="PROSITE" id="PS50885">
    <property type="entry name" value="HAMP"/>
    <property type="match status" value="1"/>
</dbReference>
<dbReference type="CDD" id="cd00082">
    <property type="entry name" value="HisKA"/>
    <property type="match status" value="1"/>
</dbReference>
<dbReference type="SMART" id="SM00091">
    <property type="entry name" value="PAS"/>
    <property type="match status" value="1"/>
</dbReference>
<dbReference type="GO" id="GO:0000156">
    <property type="term" value="F:phosphorelay response regulator activity"/>
    <property type="evidence" value="ECO:0007669"/>
    <property type="project" value="TreeGrafter"/>
</dbReference>
<evidence type="ECO:0000256" key="7">
    <source>
        <dbReference type="ARBA" id="ARBA00022692"/>
    </source>
</evidence>
<dbReference type="Pfam" id="PF19312">
    <property type="entry name" value="NtrY_N"/>
    <property type="match status" value="1"/>
</dbReference>
<dbReference type="GO" id="GO:0000155">
    <property type="term" value="F:phosphorelay sensor kinase activity"/>
    <property type="evidence" value="ECO:0007669"/>
    <property type="project" value="InterPro"/>
</dbReference>
<dbReference type="InterPro" id="IPR035965">
    <property type="entry name" value="PAS-like_dom_sf"/>
</dbReference>
<dbReference type="Proteomes" id="UP000004188">
    <property type="component" value="Unassembled WGS sequence"/>
</dbReference>
<reference evidence="19" key="1">
    <citation type="journal article" date="2012" name="Stand. Genomic Sci.">
        <title>Genome sequence of strain HIMB624, a cultured representative from the OM43 clade of marine Betaproteobacteria.</title>
        <authorList>
            <person name="Huggett M.J."/>
            <person name="Hayakawa D.H."/>
            <person name="Rappe M.S."/>
        </authorList>
    </citation>
    <scope>NUCLEOTIDE SEQUENCE [LARGE SCALE GENOMIC DNA]</scope>
    <source>
        <strain evidence="19">KB13</strain>
    </source>
</reference>
<dbReference type="PROSITE" id="PS50109">
    <property type="entry name" value="HIS_KIN"/>
    <property type="match status" value="1"/>
</dbReference>
<dbReference type="Pfam" id="PF00672">
    <property type="entry name" value="HAMP"/>
    <property type="match status" value="1"/>
</dbReference>
<dbReference type="SUPFAM" id="SSF55874">
    <property type="entry name" value="ATPase domain of HSP90 chaperone/DNA topoisomerase II/histidine kinase"/>
    <property type="match status" value="1"/>
</dbReference>
<evidence type="ECO:0000313" key="19">
    <source>
        <dbReference type="Proteomes" id="UP000004188"/>
    </source>
</evidence>
<dbReference type="Gene3D" id="6.10.340.10">
    <property type="match status" value="1"/>
</dbReference>
<dbReference type="CDD" id="cd06225">
    <property type="entry name" value="HAMP"/>
    <property type="match status" value="1"/>
</dbReference>
<dbReference type="AlphaFoldDB" id="B6BVF9"/>
<dbReference type="PRINTS" id="PR00344">
    <property type="entry name" value="BCTRLSENSOR"/>
</dbReference>
<feature type="domain" description="HAMP" evidence="17">
    <location>
        <begin position="300"/>
        <end position="352"/>
    </location>
</feature>
<evidence type="ECO:0000256" key="12">
    <source>
        <dbReference type="ARBA" id="ARBA00023012"/>
    </source>
</evidence>
<feature type="transmembrane region" description="Helical" evidence="14">
    <location>
        <begin position="36"/>
        <end position="60"/>
    </location>
</feature>
<feature type="domain" description="PAS" evidence="16">
    <location>
        <begin position="364"/>
        <end position="417"/>
    </location>
</feature>
<dbReference type="PIRSF" id="PIRSF037532">
    <property type="entry name" value="STHK_NtrY"/>
    <property type="match status" value="1"/>
</dbReference>
<dbReference type="SMART" id="SM00304">
    <property type="entry name" value="HAMP"/>
    <property type="match status" value="1"/>
</dbReference>
<dbReference type="Pfam" id="PF00512">
    <property type="entry name" value="HisKA"/>
    <property type="match status" value="1"/>
</dbReference>
<dbReference type="InterPro" id="IPR003660">
    <property type="entry name" value="HAMP_dom"/>
</dbReference>
<evidence type="ECO:0000256" key="9">
    <source>
        <dbReference type="ARBA" id="ARBA00022777"/>
    </source>
</evidence>
<dbReference type="Gene3D" id="1.10.287.130">
    <property type="match status" value="1"/>
</dbReference>
<dbReference type="EMBL" id="DS995299">
    <property type="protein sequence ID" value="EDZ64048.1"/>
    <property type="molecule type" value="Genomic_DNA"/>
</dbReference>
<evidence type="ECO:0000256" key="1">
    <source>
        <dbReference type="ARBA" id="ARBA00000085"/>
    </source>
</evidence>
<dbReference type="InterPro" id="IPR004358">
    <property type="entry name" value="Sig_transdc_His_kin-like_C"/>
</dbReference>
<keyword evidence="9 18" id="KW-0418">Kinase</keyword>
<dbReference type="PANTHER" id="PTHR42878:SF7">
    <property type="entry name" value="SENSOR HISTIDINE KINASE GLRK"/>
    <property type="match status" value="1"/>
</dbReference>
<dbReference type="InterPro" id="IPR003594">
    <property type="entry name" value="HATPase_dom"/>
</dbReference>
<dbReference type="CDD" id="cd00130">
    <property type="entry name" value="PAS"/>
    <property type="match status" value="1"/>
</dbReference>
<keyword evidence="7 14" id="KW-0812">Transmembrane</keyword>
<dbReference type="InterPro" id="IPR000014">
    <property type="entry name" value="PAS"/>
</dbReference>
<dbReference type="SMART" id="SM00387">
    <property type="entry name" value="HATPase_c"/>
    <property type="match status" value="1"/>
</dbReference>
<dbReference type="GO" id="GO:0005886">
    <property type="term" value="C:plasma membrane"/>
    <property type="evidence" value="ECO:0007669"/>
    <property type="project" value="UniProtKB-SubCell"/>
</dbReference>
<dbReference type="NCBIfam" id="TIGR00229">
    <property type="entry name" value="sensory_box"/>
    <property type="match status" value="1"/>
</dbReference>
<dbReference type="InterPro" id="IPR003661">
    <property type="entry name" value="HisK_dim/P_dom"/>
</dbReference>
<proteinExistence type="predicted"/>
<dbReference type="Pfam" id="PF00989">
    <property type="entry name" value="PAS"/>
    <property type="match status" value="1"/>
</dbReference>
<dbReference type="InterPro" id="IPR017232">
    <property type="entry name" value="NtrY"/>
</dbReference>
<dbReference type="SUPFAM" id="SSF55785">
    <property type="entry name" value="PYP-like sensor domain (PAS domain)"/>
    <property type="match status" value="1"/>
</dbReference>
<keyword evidence="8" id="KW-0547">Nucleotide-binding</keyword>
<keyword evidence="19" id="KW-1185">Reference proteome</keyword>
<dbReference type="HOGENOM" id="CLU_019564_0_0_4"/>
<comment type="subcellular location">
    <subcellularLocation>
        <location evidence="2">Cell membrane</location>
        <topology evidence="2">Multi-pass membrane protein</topology>
    </subcellularLocation>
</comment>
<evidence type="ECO:0000259" key="16">
    <source>
        <dbReference type="PROSITE" id="PS50112"/>
    </source>
</evidence>
<dbReference type="GO" id="GO:0006355">
    <property type="term" value="P:regulation of DNA-templated transcription"/>
    <property type="evidence" value="ECO:0007669"/>
    <property type="project" value="InterPro"/>
</dbReference>
<dbReference type="SUPFAM" id="SSF47384">
    <property type="entry name" value="Homodimeric domain of signal transducing histidine kinase"/>
    <property type="match status" value="1"/>
</dbReference>
<keyword evidence="11 14" id="KW-1133">Transmembrane helix</keyword>